<dbReference type="Pfam" id="PF00009">
    <property type="entry name" value="GTP_EFTU"/>
    <property type="match status" value="1"/>
</dbReference>
<dbReference type="CDD" id="cd03691">
    <property type="entry name" value="BipA_TypA_II"/>
    <property type="match status" value="1"/>
</dbReference>
<dbReference type="InterPro" id="IPR047042">
    <property type="entry name" value="BipA_II"/>
</dbReference>
<dbReference type="InterPro" id="IPR042116">
    <property type="entry name" value="TypA/BipA_C"/>
</dbReference>
<keyword evidence="1 3" id="KW-0547">Nucleotide-binding</keyword>
<accession>A0ABU8AR30</accession>
<keyword evidence="3" id="KW-0820">tRNA-binding</keyword>
<keyword evidence="3" id="KW-0378">Hydrolase</keyword>
<dbReference type="InterPro" id="IPR009000">
    <property type="entry name" value="Transl_B-barrel_sf"/>
</dbReference>
<dbReference type="InterPro" id="IPR048876">
    <property type="entry name" value="BipA_C"/>
</dbReference>
<dbReference type="SUPFAM" id="SSF52540">
    <property type="entry name" value="P-loop containing nucleoside triphosphate hydrolases"/>
    <property type="match status" value="1"/>
</dbReference>
<dbReference type="NCBIfam" id="TIGR01394">
    <property type="entry name" value="TypA_BipA"/>
    <property type="match status" value="1"/>
</dbReference>
<dbReference type="Pfam" id="PF21018">
    <property type="entry name" value="BipA_C"/>
    <property type="match status" value="1"/>
</dbReference>
<organism evidence="5 6">
    <name type="scientific">Streptomyces bottropensis</name>
    <dbReference type="NCBI Taxonomy" id="42235"/>
    <lineage>
        <taxon>Bacteria</taxon>
        <taxon>Bacillati</taxon>
        <taxon>Actinomycetota</taxon>
        <taxon>Actinomycetes</taxon>
        <taxon>Kitasatosporales</taxon>
        <taxon>Streptomycetaceae</taxon>
        <taxon>Streptomyces</taxon>
    </lineage>
</organism>
<reference evidence="5" key="1">
    <citation type="submission" date="2023-04" db="EMBL/GenBank/DDBJ databases">
        <title>Genomic diversity of scab-causing Streptomyces spp. in the province of Quebec, Canada.</title>
        <authorList>
            <person name="Biessy A."/>
            <person name="Cadieux M."/>
            <person name="Ciotola M."/>
            <person name="Filion M."/>
        </authorList>
    </citation>
    <scope>NUCLEOTIDE SEQUENCE</scope>
    <source>
        <strain evidence="5">B21-115</strain>
    </source>
</reference>
<comment type="subunit">
    <text evidence="3">Monomer.</text>
</comment>
<dbReference type="Gene3D" id="3.30.70.240">
    <property type="match status" value="1"/>
</dbReference>
<dbReference type="PROSITE" id="PS00301">
    <property type="entry name" value="G_TR_1"/>
    <property type="match status" value="1"/>
</dbReference>
<comment type="caution">
    <text evidence="5">The sequence shown here is derived from an EMBL/GenBank/DDBJ whole genome shotgun (WGS) entry which is preliminary data.</text>
</comment>
<keyword evidence="3" id="KW-0963">Cytoplasm</keyword>
<name>A0ABU8AR30_9ACTN</name>
<dbReference type="Gene3D" id="3.30.70.870">
    <property type="entry name" value="Elongation Factor G (Translational Gtpase), domain 3"/>
    <property type="match status" value="1"/>
</dbReference>
<evidence type="ECO:0000256" key="1">
    <source>
        <dbReference type="ARBA" id="ARBA00022741"/>
    </source>
</evidence>
<dbReference type="InterPro" id="IPR047041">
    <property type="entry name" value="BipA_GTP-bd_dom"/>
</dbReference>
<dbReference type="PROSITE" id="PS51722">
    <property type="entry name" value="G_TR_2"/>
    <property type="match status" value="1"/>
</dbReference>
<evidence type="ECO:0000313" key="5">
    <source>
        <dbReference type="EMBL" id="MEH0636148.1"/>
    </source>
</evidence>
<dbReference type="InterPro" id="IPR031157">
    <property type="entry name" value="G_TR_CS"/>
</dbReference>
<dbReference type="PANTHER" id="PTHR42908:SF8">
    <property type="entry name" value="TR-TYPE G DOMAIN-CONTAINING PROTEIN"/>
    <property type="match status" value="1"/>
</dbReference>
<dbReference type="PANTHER" id="PTHR42908">
    <property type="entry name" value="TRANSLATION ELONGATION FACTOR-RELATED"/>
    <property type="match status" value="1"/>
</dbReference>
<dbReference type="Pfam" id="PF03144">
    <property type="entry name" value="GTP_EFTU_D2"/>
    <property type="match status" value="1"/>
</dbReference>
<dbReference type="PRINTS" id="PR00315">
    <property type="entry name" value="ELONGATNFCT"/>
</dbReference>
<feature type="binding site" evidence="3">
    <location>
        <begin position="138"/>
        <end position="141"/>
    </location>
    <ligand>
        <name>GTP</name>
        <dbReference type="ChEBI" id="CHEBI:37565"/>
    </ligand>
</feature>
<gene>
    <name evidence="5" type="primary">typA</name>
    <name evidence="3" type="synonym">bipA</name>
    <name evidence="5" type="ORF">QBA35_22915</name>
</gene>
<dbReference type="CDD" id="cd03710">
    <property type="entry name" value="BipA_TypA_C"/>
    <property type="match status" value="1"/>
</dbReference>
<keyword evidence="3" id="KW-0699">rRNA-binding</keyword>
<dbReference type="InterPro" id="IPR005225">
    <property type="entry name" value="Small_GTP-bd"/>
</dbReference>
<evidence type="ECO:0000256" key="2">
    <source>
        <dbReference type="ARBA" id="ARBA00023134"/>
    </source>
</evidence>
<dbReference type="CDD" id="cd01891">
    <property type="entry name" value="TypA_BipA"/>
    <property type="match status" value="1"/>
</dbReference>
<dbReference type="Gene3D" id="2.40.30.10">
    <property type="entry name" value="Translation factors"/>
    <property type="match status" value="1"/>
</dbReference>
<dbReference type="InterPro" id="IPR004161">
    <property type="entry name" value="EFTu-like_2"/>
</dbReference>
<dbReference type="RefSeq" id="WP_005480656.1">
    <property type="nucleotide sequence ID" value="NZ_JARULZ010000001.1"/>
</dbReference>
<comment type="similarity">
    <text evidence="3">Belongs to the TRAFAC class translation factor GTPase superfamily. Classic translation factor GTPase family. BipA subfamily.</text>
</comment>
<sequence length="635" mass="69446">MATRHDIRNVAIVAHVDHGKTTLVDAMLKQAGAFAAHAAESLDDRMMDSNDLEREKGITILAKNTAVKYHPKDGGDVITINIIDTPGHADFGGEVERGLSMVDAVVLLVDASEGPLPQTRFVLRKALQQRLPVILCINKTDRADSRIDEVVNETYDLFLDLDADEDQIEFPIVYACARDGVASLTKPEDGTVPADSNSLEPFFSTILSHVPAPSYDEEAPLQAHVTNLDADNFLGRIALLRVEQGELRKGQTVTWIKRDGTMANVRITELMMTEALTRKPAEVAGPGDICAVAGIPDIMIGETLADTENPIALPLITVDEPAISMTIGTNTSPLVGRGGTGKGAENKAAVKDRKVTARQVKDRLDRELVGNVSLRVLDTERPDAWEVQGRGELALAILVEQMRREGFELTIGKPQVVTKEVDGKTYEPVERMTIDVPEEHMGAVTQLMGVRKGRMDNMSNHGSGWVRMEFVVPSRGLIGFRTEFLTGTRGTGIAHSIHEGHEPWFGTLTTRNNGSLVADRSGAVTAFAMTNLQERGVLFTDPGTEVYEGMIVGENSRSDDMDVNITKEKKLTNMRSSSADSFEAIVPPRKLSLEQSLEFCRDDECVEVTPEAVRIRKVNLDARERARAASRAKHG</sequence>
<dbReference type="NCBIfam" id="TIGR00231">
    <property type="entry name" value="small_GTP"/>
    <property type="match status" value="1"/>
</dbReference>
<evidence type="ECO:0000313" key="6">
    <source>
        <dbReference type="Proteomes" id="UP001310290"/>
    </source>
</evidence>
<dbReference type="SUPFAM" id="SSF54980">
    <property type="entry name" value="EF-G C-terminal domain-like"/>
    <property type="match status" value="2"/>
</dbReference>
<dbReference type="Proteomes" id="UP001310290">
    <property type="component" value="Unassembled WGS sequence"/>
</dbReference>
<dbReference type="Gene3D" id="3.40.50.300">
    <property type="entry name" value="P-loop containing nucleotide triphosphate hydrolases"/>
    <property type="match status" value="1"/>
</dbReference>
<dbReference type="EMBL" id="JARULZ010000001">
    <property type="protein sequence ID" value="MEH0636148.1"/>
    <property type="molecule type" value="Genomic_DNA"/>
</dbReference>
<dbReference type="InterPro" id="IPR000795">
    <property type="entry name" value="T_Tr_GTP-bd_dom"/>
</dbReference>
<comment type="function">
    <text evidence="3">A 50S ribosomal subunit assembly protein with GTPase activity, required for 50S subunit assembly at low temperatures, may also play a role in translation. Binds GTP and analogs. Binds the 70S ribosome between the 30S and 50S subunits, in a similar position as ribosome-bound EF-G; it contacts a number of ribosomal proteins, both rRNAs and the A-site tRNA.</text>
</comment>
<comment type="subcellular location">
    <subcellularLocation>
        <location evidence="3">Cytoplasm</location>
    </subcellularLocation>
    <text evidence="3">Binds to ribosomes.</text>
</comment>
<dbReference type="EC" id="3.6.5.-" evidence="3"/>
<dbReference type="InterPro" id="IPR000640">
    <property type="entry name" value="EFG_V-like"/>
</dbReference>
<dbReference type="InterPro" id="IPR006298">
    <property type="entry name" value="BipA"/>
</dbReference>
<keyword evidence="3" id="KW-0694">RNA-binding</keyword>
<dbReference type="InterPro" id="IPR035651">
    <property type="entry name" value="BipA_V"/>
</dbReference>
<feature type="domain" description="Tr-type G" evidence="4">
    <location>
        <begin position="5"/>
        <end position="214"/>
    </location>
</feature>
<dbReference type="InterPro" id="IPR027417">
    <property type="entry name" value="P-loop_NTPase"/>
</dbReference>
<dbReference type="Pfam" id="PF00679">
    <property type="entry name" value="EFG_C"/>
    <property type="match status" value="1"/>
</dbReference>
<evidence type="ECO:0000256" key="3">
    <source>
        <dbReference type="HAMAP-Rule" id="MF_00849"/>
    </source>
</evidence>
<comment type="catalytic activity">
    <reaction evidence="3">
        <text>GTP + H2O = GDP + phosphate + H(+)</text>
        <dbReference type="Rhea" id="RHEA:19669"/>
        <dbReference type="ChEBI" id="CHEBI:15377"/>
        <dbReference type="ChEBI" id="CHEBI:15378"/>
        <dbReference type="ChEBI" id="CHEBI:37565"/>
        <dbReference type="ChEBI" id="CHEBI:43474"/>
        <dbReference type="ChEBI" id="CHEBI:58189"/>
    </reaction>
</comment>
<dbReference type="HAMAP" id="MF_00849">
    <property type="entry name" value="BipA"/>
    <property type="match status" value="1"/>
</dbReference>
<dbReference type="GeneID" id="96265362"/>
<keyword evidence="2 3" id="KW-0342">GTP-binding</keyword>
<keyword evidence="3" id="KW-0690">Ribosome biogenesis</keyword>
<dbReference type="SUPFAM" id="SSF50447">
    <property type="entry name" value="Translation proteins"/>
    <property type="match status" value="1"/>
</dbReference>
<dbReference type="Gene3D" id="2.40.50.250">
    <property type="entry name" value="bipa protein"/>
    <property type="match status" value="1"/>
</dbReference>
<evidence type="ECO:0000259" key="4">
    <source>
        <dbReference type="PROSITE" id="PS51722"/>
    </source>
</evidence>
<dbReference type="InterPro" id="IPR035647">
    <property type="entry name" value="EFG_III/V"/>
</dbReference>
<feature type="binding site" evidence="3">
    <location>
        <begin position="17"/>
        <end position="22"/>
    </location>
    <ligand>
        <name>GTP</name>
        <dbReference type="ChEBI" id="CHEBI:37565"/>
    </ligand>
</feature>
<proteinExistence type="inferred from homology"/>
<keyword evidence="6" id="KW-1185">Reference proteome</keyword>
<protein>
    <recommendedName>
        <fullName evidence="3">Large ribosomal subunit assembly factor BipA</fullName>
        <ecNumber evidence="3">3.6.5.-</ecNumber>
    </recommendedName>
    <alternativeName>
        <fullName evidence="3">GTP-binding protein BipA</fullName>
    </alternativeName>
</protein>